<evidence type="ECO:0000256" key="14">
    <source>
        <dbReference type="SAM" id="Phobius"/>
    </source>
</evidence>
<comment type="subcellular location">
    <subcellularLocation>
        <location evidence="2">Cell membrane</location>
        <topology evidence="2">Multi-pass membrane protein</topology>
    </subcellularLocation>
</comment>
<evidence type="ECO:0000256" key="3">
    <source>
        <dbReference type="ARBA" id="ARBA00012438"/>
    </source>
</evidence>
<dbReference type="PROSITE" id="PS50109">
    <property type="entry name" value="HIS_KIN"/>
    <property type="match status" value="1"/>
</dbReference>
<dbReference type="PRINTS" id="PR00344">
    <property type="entry name" value="BCTRLSENSOR"/>
</dbReference>
<dbReference type="GO" id="GO:0005886">
    <property type="term" value="C:plasma membrane"/>
    <property type="evidence" value="ECO:0007669"/>
    <property type="project" value="UniProtKB-SubCell"/>
</dbReference>
<keyword evidence="11 14" id="KW-1133">Transmembrane helix</keyword>
<keyword evidence="4" id="KW-1003">Cell membrane</keyword>
<keyword evidence="12" id="KW-0902">Two-component regulatory system</keyword>
<dbReference type="Pfam" id="PF02518">
    <property type="entry name" value="HATPase_c"/>
    <property type="match status" value="1"/>
</dbReference>
<dbReference type="SMART" id="SM00388">
    <property type="entry name" value="HisKA"/>
    <property type="match status" value="1"/>
</dbReference>
<evidence type="ECO:0000256" key="13">
    <source>
        <dbReference type="ARBA" id="ARBA00023136"/>
    </source>
</evidence>
<evidence type="ECO:0000256" key="9">
    <source>
        <dbReference type="ARBA" id="ARBA00022777"/>
    </source>
</evidence>
<dbReference type="PANTHER" id="PTHR45528:SF1">
    <property type="entry name" value="SENSOR HISTIDINE KINASE CPXA"/>
    <property type="match status" value="1"/>
</dbReference>
<keyword evidence="8" id="KW-0547">Nucleotide-binding</keyword>
<organism evidence="17 18">
    <name type="scientific">Candidatus Schekmanbacteria bacterium RIFCSPLOWO2_12_FULL_38_15</name>
    <dbReference type="NCBI Taxonomy" id="1817883"/>
    <lineage>
        <taxon>Bacteria</taxon>
        <taxon>Candidatus Schekmaniibacteriota</taxon>
    </lineage>
</organism>
<keyword evidence="6" id="KW-0808">Transferase</keyword>
<dbReference type="FunFam" id="3.30.565.10:FF:000006">
    <property type="entry name" value="Sensor histidine kinase WalK"/>
    <property type="match status" value="1"/>
</dbReference>
<evidence type="ECO:0000256" key="5">
    <source>
        <dbReference type="ARBA" id="ARBA00022553"/>
    </source>
</evidence>
<dbReference type="GO" id="GO:0000155">
    <property type="term" value="F:phosphorelay sensor kinase activity"/>
    <property type="evidence" value="ECO:0007669"/>
    <property type="project" value="InterPro"/>
</dbReference>
<keyword evidence="7 14" id="KW-0812">Transmembrane</keyword>
<dbReference type="InterPro" id="IPR036097">
    <property type="entry name" value="HisK_dim/P_sf"/>
</dbReference>
<evidence type="ECO:0000256" key="7">
    <source>
        <dbReference type="ARBA" id="ARBA00022692"/>
    </source>
</evidence>
<dbReference type="Pfam" id="PF00672">
    <property type="entry name" value="HAMP"/>
    <property type="match status" value="1"/>
</dbReference>
<feature type="domain" description="HAMP" evidence="16">
    <location>
        <begin position="193"/>
        <end position="245"/>
    </location>
</feature>
<evidence type="ECO:0000313" key="17">
    <source>
        <dbReference type="EMBL" id="OGL53295.1"/>
    </source>
</evidence>
<dbReference type="SUPFAM" id="SSF55874">
    <property type="entry name" value="ATPase domain of HSP90 chaperone/DNA topoisomerase II/histidine kinase"/>
    <property type="match status" value="1"/>
</dbReference>
<dbReference type="Gene3D" id="3.30.565.10">
    <property type="entry name" value="Histidine kinase-like ATPase, C-terminal domain"/>
    <property type="match status" value="1"/>
</dbReference>
<dbReference type="CDD" id="cd00075">
    <property type="entry name" value="HATPase"/>
    <property type="match status" value="1"/>
</dbReference>
<protein>
    <recommendedName>
        <fullName evidence="3">histidine kinase</fullName>
        <ecNumber evidence="3">2.7.13.3</ecNumber>
    </recommendedName>
</protein>
<dbReference type="EC" id="2.7.13.3" evidence="3"/>
<evidence type="ECO:0000256" key="11">
    <source>
        <dbReference type="ARBA" id="ARBA00022989"/>
    </source>
</evidence>
<comment type="caution">
    <text evidence="17">The sequence shown here is derived from an EMBL/GenBank/DDBJ whole genome shotgun (WGS) entry which is preliminary data.</text>
</comment>
<comment type="catalytic activity">
    <reaction evidence="1">
        <text>ATP + protein L-histidine = ADP + protein N-phospho-L-histidine.</text>
        <dbReference type="EC" id="2.7.13.3"/>
    </reaction>
</comment>
<evidence type="ECO:0000256" key="1">
    <source>
        <dbReference type="ARBA" id="ARBA00000085"/>
    </source>
</evidence>
<dbReference type="InterPro" id="IPR050398">
    <property type="entry name" value="HssS/ArlS-like"/>
</dbReference>
<dbReference type="PROSITE" id="PS50885">
    <property type="entry name" value="HAMP"/>
    <property type="match status" value="1"/>
</dbReference>
<evidence type="ECO:0000256" key="2">
    <source>
        <dbReference type="ARBA" id="ARBA00004651"/>
    </source>
</evidence>
<gene>
    <name evidence="17" type="ORF">A3G31_07230</name>
</gene>
<dbReference type="Pfam" id="PF00512">
    <property type="entry name" value="HisKA"/>
    <property type="match status" value="1"/>
</dbReference>
<reference evidence="17 18" key="1">
    <citation type="journal article" date="2016" name="Nat. Commun.">
        <title>Thousands of microbial genomes shed light on interconnected biogeochemical processes in an aquifer system.</title>
        <authorList>
            <person name="Anantharaman K."/>
            <person name="Brown C.T."/>
            <person name="Hug L.A."/>
            <person name="Sharon I."/>
            <person name="Castelle C.J."/>
            <person name="Probst A.J."/>
            <person name="Thomas B.C."/>
            <person name="Singh A."/>
            <person name="Wilkins M.J."/>
            <person name="Karaoz U."/>
            <person name="Brodie E.L."/>
            <person name="Williams K.H."/>
            <person name="Hubbard S.S."/>
            <person name="Banfield J.F."/>
        </authorList>
    </citation>
    <scope>NUCLEOTIDE SEQUENCE [LARGE SCALE GENOMIC DNA]</scope>
</reference>
<dbReference type="PANTHER" id="PTHR45528">
    <property type="entry name" value="SENSOR HISTIDINE KINASE CPXA"/>
    <property type="match status" value="1"/>
</dbReference>
<evidence type="ECO:0000313" key="18">
    <source>
        <dbReference type="Proteomes" id="UP000178082"/>
    </source>
</evidence>
<dbReference type="SUPFAM" id="SSF158472">
    <property type="entry name" value="HAMP domain-like"/>
    <property type="match status" value="1"/>
</dbReference>
<feature type="domain" description="Histidine kinase" evidence="15">
    <location>
        <begin position="253"/>
        <end position="471"/>
    </location>
</feature>
<dbReference type="EMBL" id="MGDI01000025">
    <property type="protein sequence ID" value="OGL53295.1"/>
    <property type="molecule type" value="Genomic_DNA"/>
</dbReference>
<evidence type="ECO:0000256" key="12">
    <source>
        <dbReference type="ARBA" id="ARBA00023012"/>
    </source>
</evidence>
<evidence type="ECO:0000256" key="6">
    <source>
        <dbReference type="ARBA" id="ARBA00022679"/>
    </source>
</evidence>
<accession>A0A1F7SHR3</accession>
<dbReference type="InterPro" id="IPR003660">
    <property type="entry name" value="HAMP_dom"/>
</dbReference>
<keyword evidence="5" id="KW-0597">Phosphoprotein</keyword>
<evidence type="ECO:0000259" key="15">
    <source>
        <dbReference type="PROSITE" id="PS50109"/>
    </source>
</evidence>
<feature type="transmembrane region" description="Helical" evidence="14">
    <location>
        <begin position="6"/>
        <end position="31"/>
    </location>
</feature>
<dbReference type="InterPro" id="IPR003661">
    <property type="entry name" value="HisK_dim/P_dom"/>
</dbReference>
<dbReference type="InterPro" id="IPR005467">
    <property type="entry name" value="His_kinase_dom"/>
</dbReference>
<dbReference type="SUPFAM" id="SSF47384">
    <property type="entry name" value="Homodimeric domain of signal transducing histidine kinase"/>
    <property type="match status" value="1"/>
</dbReference>
<dbReference type="SMART" id="SM00387">
    <property type="entry name" value="HATPase_c"/>
    <property type="match status" value="1"/>
</dbReference>
<dbReference type="InterPro" id="IPR003594">
    <property type="entry name" value="HATPase_dom"/>
</dbReference>
<keyword evidence="9" id="KW-0418">Kinase</keyword>
<dbReference type="Proteomes" id="UP000178082">
    <property type="component" value="Unassembled WGS sequence"/>
</dbReference>
<dbReference type="CDD" id="cd06225">
    <property type="entry name" value="HAMP"/>
    <property type="match status" value="1"/>
</dbReference>
<sequence length="472" mass="53208">MIKISIFWKTILLFLAYLFLANGVMLLFYFLTESPETITSDITKAVITDASVITKNIEDEIKNRKDTQEVKSLEELKMLKGIVEKENRYVRVLNLSGDIVFETPIEAGRRSERLTEKEIIEVQKRGFLIGKGHATFFRSTIEITLPLKAEGKTLGLIQVSYPKTNPSRLKKIISFAIVIEAIIIAFLAMLFSKWFSIPIRELIRAAEQIAKGNLGYHAEVKSSDEIGDLTNTFNYMSKTLADMTKLRRELTADISHELRSPLTRIRVSAESLVDKVVDDENEKEMHLQAICKEVDDLNSLIGDLLELSKLELDRVKMEYSPTSLKEVINSVVTKMTPVIKRGKVSVEVYIEEQIPDILLDGKGISRVLANLLDNSLKYTNSNGKIKISVTEKDSFINVSIEDNGKGIPQEELPFIFERFYRIDKSRARETGGTGLGLAIAKQIVKAHGGEIFAQSKAGEGTIMTFSLPKRRR</sequence>
<dbReference type="Gene3D" id="6.10.340.10">
    <property type="match status" value="1"/>
</dbReference>
<evidence type="ECO:0000259" key="16">
    <source>
        <dbReference type="PROSITE" id="PS50885"/>
    </source>
</evidence>
<evidence type="ECO:0000256" key="8">
    <source>
        <dbReference type="ARBA" id="ARBA00022741"/>
    </source>
</evidence>
<dbReference type="STRING" id="1817883.A3G31_07230"/>
<dbReference type="InterPro" id="IPR004358">
    <property type="entry name" value="Sig_transdc_His_kin-like_C"/>
</dbReference>
<keyword evidence="10" id="KW-0067">ATP-binding</keyword>
<feature type="transmembrane region" description="Helical" evidence="14">
    <location>
        <begin position="172"/>
        <end position="195"/>
    </location>
</feature>
<dbReference type="Gene3D" id="1.10.287.130">
    <property type="match status" value="1"/>
</dbReference>
<dbReference type="CDD" id="cd00082">
    <property type="entry name" value="HisKA"/>
    <property type="match status" value="1"/>
</dbReference>
<dbReference type="AlphaFoldDB" id="A0A1F7SHR3"/>
<name>A0A1F7SHR3_9BACT</name>
<dbReference type="InterPro" id="IPR036890">
    <property type="entry name" value="HATPase_C_sf"/>
</dbReference>
<evidence type="ECO:0000256" key="4">
    <source>
        <dbReference type="ARBA" id="ARBA00022475"/>
    </source>
</evidence>
<evidence type="ECO:0000256" key="10">
    <source>
        <dbReference type="ARBA" id="ARBA00022840"/>
    </source>
</evidence>
<dbReference type="GO" id="GO:0005524">
    <property type="term" value="F:ATP binding"/>
    <property type="evidence" value="ECO:0007669"/>
    <property type="project" value="UniProtKB-KW"/>
</dbReference>
<keyword evidence="13 14" id="KW-0472">Membrane</keyword>
<dbReference type="SMART" id="SM00304">
    <property type="entry name" value="HAMP"/>
    <property type="match status" value="1"/>
</dbReference>
<proteinExistence type="predicted"/>